<dbReference type="CDD" id="cd17535">
    <property type="entry name" value="REC_NarL-like"/>
    <property type="match status" value="1"/>
</dbReference>
<dbReference type="AlphaFoldDB" id="A0A2A8CW33"/>
<organism evidence="4 5">
    <name type="scientific">Longibacter salinarum</name>
    <dbReference type="NCBI Taxonomy" id="1850348"/>
    <lineage>
        <taxon>Bacteria</taxon>
        <taxon>Pseudomonadati</taxon>
        <taxon>Rhodothermota</taxon>
        <taxon>Rhodothermia</taxon>
        <taxon>Rhodothermales</taxon>
        <taxon>Salisaetaceae</taxon>
        <taxon>Longibacter</taxon>
    </lineage>
</organism>
<sequence>MTATVFLVEDQTLMRESMQAYLNAEDDLEVSGVAGRAEDVLDRIGDDVPDLFLIDVALPGMSGIDLLRRLRQRHPDARYLMLSGHVEQTYVEAAHNAGASGYVMKGKPDEYLDAIRQILAGKTYRSDTVASMWDQAATTS</sequence>
<dbReference type="Gene3D" id="3.40.50.2300">
    <property type="match status" value="1"/>
</dbReference>
<evidence type="ECO:0000256" key="2">
    <source>
        <dbReference type="PROSITE-ProRule" id="PRU00169"/>
    </source>
</evidence>
<protein>
    <submittedName>
        <fullName evidence="4">Response regulator</fullName>
    </submittedName>
</protein>
<evidence type="ECO:0000256" key="1">
    <source>
        <dbReference type="ARBA" id="ARBA00023125"/>
    </source>
</evidence>
<dbReference type="Proteomes" id="UP000220102">
    <property type="component" value="Unassembled WGS sequence"/>
</dbReference>
<evidence type="ECO:0000259" key="3">
    <source>
        <dbReference type="PROSITE" id="PS50110"/>
    </source>
</evidence>
<dbReference type="Pfam" id="PF00072">
    <property type="entry name" value="Response_reg"/>
    <property type="match status" value="1"/>
</dbReference>
<dbReference type="InterPro" id="IPR039420">
    <property type="entry name" value="WalR-like"/>
</dbReference>
<dbReference type="PANTHER" id="PTHR43214">
    <property type="entry name" value="TWO-COMPONENT RESPONSE REGULATOR"/>
    <property type="match status" value="1"/>
</dbReference>
<dbReference type="SMART" id="SM00448">
    <property type="entry name" value="REC"/>
    <property type="match status" value="1"/>
</dbReference>
<dbReference type="EMBL" id="PDEQ01000006">
    <property type="protein sequence ID" value="PEN12915.1"/>
    <property type="molecule type" value="Genomic_DNA"/>
</dbReference>
<dbReference type="InterPro" id="IPR001789">
    <property type="entry name" value="Sig_transdc_resp-reg_receiver"/>
</dbReference>
<proteinExistence type="predicted"/>
<feature type="modified residue" description="4-aspartylphosphate" evidence="2">
    <location>
        <position position="55"/>
    </location>
</feature>
<comment type="caution">
    <text evidence="4">The sequence shown here is derived from an EMBL/GenBank/DDBJ whole genome shotgun (WGS) entry which is preliminary data.</text>
</comment>
<dbReference type="GO" id="GO:0003677">
    <property type="term" value="F:DNA binding"/>
    <property type="evidence" value="ECO:0007669"/>
    <property type="project" value="UniProtKB-KW"/>
</dbReference>
<evidence type="ECO:0000313" key="5">
    <source>
        <dbReference type="Proteomes" id="UP000220102"/>
    </source>
</evidence>
<gene>
    <name evidence="4" type="ORF">CRI94_13000</name>
</gene>
<dbReference type="OrthoDB" id="9797341at2"/>
<feature type="domain" description="Response regulatory" evidence="3">
    <location>
        <begin position="4"/>
        <end position="120"/>
    </location>
</feature>
<name>A0A2A8CW33_9BACT</name>
<dbReference type="InterPro" id="IPR058245">
    <property type="entry name" value="NreC/VraR/RcsB-like_REC"/>
</dbReference>
<accession>A0A2A8CW33</accession>
<dbReference type="GO" id="GO:0000160">
    <property type="term" value="P:phosphorelay signal transduction system"/>
    <property type="evidence" value="ECO:0007669"/>
    <property type="project" value="InterPro"/>
</dbReference>
<reference evidence="4 5" key="1">
    <citation type="submission" date="2017-10" db="EMBL/GenBank/DDBJ databases">
        <title>Draft genome of Longibacter Salinarum.</title>
        <authorList>
            <person name="Goh K.M."/>
            <person name="Shamsir M.S."/>
            <person name="Lim S.W."/>
        </authorList>
    </citation>
    <scope>NUCLEOTIDE SEQUENCE [LARGE SCALE GENOMIC DNA]</scope>
    <source>
        <strain evidence="4 5">KCTC 52045</strain>
    </source>
</reference>
<keyword evidence="2" id="KW-0597">Phosphoprotein</keyword>
<dbReference type="SUPFAM" id="SSF52172">
    <property type="entry name" value="CheY-like"/>
    <property type="match status" value="1"/>
</dbReference>
<evidence type="ECO:0000313" key="4">
    <source>
        <dbReference type="EMBL" id="PEN12915.1"/>
    </source>
</evidence>
<dbReference type="PROSITE" id="PS50110">
    <property type="entry name" value="RESPONSE_REGULATORY"/>
    <property type="match status" value="1"/>
</dbReference>
<keyword evidence="1" id="KW-0238">DNA-binding</keyword>
<keyword evidence="5" id="KW-1185">Reference proteome</keyword>
<dbReference type="RefSeq" id="WP_098076437.1">
    <property type="nucleotide sequence ID" value="NZ_PDEQ01000006.1"/>
</dbReference>
<dbReference type="InterPro" id="IPR011006">
    <property type="entry name" value="CheY-like_superfamily"/>
</dbReference>